<evidence type="ECO:0000313" key="2">
    <source>
        <dbReference type="Proteomes" id="UP001152320"/>
    </source>
</evidence>
<comment type="caution">
    <text evidence="1">The sequence shown here is derived from an EMBL/GenBank/DDBJ whole genome shotgun (WGS) entry which is preliminary data.</text>
</comment>
<dbReference type="Proteomes" id="UP001152320">
    <property type="component" value="Chromosome 3"/>
</dbReference>
<accession>A0A9Q1HGT0</accession>
<evidence type="ECO:0000313" key="1">
    <source>
        <dbReference type="EMBL" id="KAJ8044446.1"/>
    </source>
</evidence>
<dbReference type="OrthoDB" id="8903066at2759"/>
<sequence length="191" mass="21446">MVEVVGEPAPHTFEDMTTRMAIPDVRFHGSYPDRLDERIAYGNLPRWIVQGVDVPGVNIPQANYAKQLNQLPPLYAGHSTGVIKHSYGARPDPKVKAYTIQMPIPAAGANGYTSYVSKKSPRISLSDSPYVYSASHLGTQPKRSWKFNMYNQHAKQGFKFWLEEKKPFSQSQKYTFGSTKTFHGLGNAPRN</sequence>
<dbReference type="EMBL" id="JAIZAY010000003">
    <property type="protein sequence ID" value="KAJ8044446.1"/>
    <property type="molecule type" value="Genomic_DNA"/>
</dbReference>
<organism evidence="1 2">
    <name type="scientific">Holothuria leucospilota</name>
    <name type="common">Black long sea cucumber</name>
    <name type="synonym">Mertensiothuria leucospilota</name>
    <dbReference type="NCBI Taxonomy" id="206669"/>
    <lineage>
        <taxon>Eukaryota</taxon>
        <taxon>Metazoa</taxon>
        <taxon>Echinodermata</taxon>
        <taxon>Eleutherozoa</taxon>
        <taxon>Echinozoa</taxon>
        <taxon>Holothuroidea</taxon>
        <taxon>Aspidochirotacea</taxon>
        <taxon>Aspidochirotida</taxon>
        <taxon>Holothuriidae</taxon>
        <taxon>Holothuria</taxon>
    </lineage>
</organism>
<dbReference type="AlphaFoldDB" id="A0A9Q1HGT0"/>
<keyword evidence="2" id="KW-1185">Reference proteome</keyword>
<proteinExistence type="predicted"/>
<name>A0A9Q1HGT0_HOLLE</name>
<gene>
    <name evidence="1" type="ORF">HOLleu_07199</name>
</gene>
<reference evidence="1" key="1">
    <citation type="submission" date="2021-10" db="EMBL/GenBank/DDBJ databases">
        <title>Tropical sea cucumber genome reveals ecological adaptation and Cuvierian tubules defense mechanism.</title>
        <authorList>
            <person name="Chen T."/>
        </authorList>
    </citation>
    <scope>NUCLEOTIDE SEQUENCE</scope>
    <source>
        <strain evidence="1">Nanhai2018</strain>
        <tissue evidence="1">Muscle</tissue>
    </source>
</reference>
<protein>
    <submittedName>
        <fullName evidence="1">Uncharacterized protein</fullName>
    </submittedName>
</protein>